<feature type="domain" description="PilZ" evidence="1">
    <location>
        <begin position="91"/>
        <end position="167"/>
    </location>
</feature>
<dbReference type="AlphaFoldDB" id="A0A926NWW1"/>
<reference evidence="2" key="1">
    <citation type="submission" date="2020-05" db="EMBL/GenBank/DDBJ databases">
        <title>Identification of trans-AT polyketide cluster in two marine bacteria, producers of a novel glutaramide-containing polyketide sesbanimide D and analogs.</title>
        <authorList>
            <person name="Kacar D."/>
            <person name="Rodriguez P."/>
            <person name="Canedo L."/>
            <person name="Gonzalez E."/>
            <person name="Galan B."/>
            <person name="De La Calle F."/>
            <person name="Garcia J.L."/>
        </authorList>
    </citation>
    <scope>NUCLEOTIDE SEQUENCE</scope>
    <source>
        <strain evidence="2">PHM038</strain>
    </source>
</reference>
<organism evidence="2 3">
    <name type="scientific">Roseibium aggregatum</name>
    <dbReference type="NCBI Taxonomy" id="187304"/>
    <lineage>
        <taxon>Bacteria</taxon>
        <taxon>Pseudomonadati</taxon>
        <taxon>Pseudomonadota</taxon>
        <taxon>Alphaproteobacteria</taxon>
        <taxon>Hyphomicrobiales</taxon>
        <taxon>Stappiaceae</taxon>
        <taxon>Roseibium</taxon>
    </lineage>
</organism>
<evidence type="ECO:0000313" key="3">
    <source>
        <dbReference type="Proteomes" id="UP000598467"/>
    </source>
</evidence>
<protein>
    <submittedName>
        <fullName evidence="2">PilZ domain-containing protein</fullName>
    </submittedName>
</protein>
<evidence type="ECO:0000259" key="1">
    <source>
        <dbReference type="Pfam" id="PF07238"/>
    </source>
</evidence>
<sequence>MHGLAHLQDQEDVTEEVLVIDFDNLACIKATASNVSEWGCKLIADDVNELRKNIGIRVGNTGKLTKAQVTAVKGNEAAVVFPRGETGTVQDKRRERRNKVSIPVKIADKDGITEISGTIVDAGQNGCRVTAKGFKSLPEEVMLTIKKFDKPVLGEFVWRNDNSAGLRLVWETVEPAS</sequence>
<dbReference type="GO" id="GO:0035438">
    <property type="term" value="F:cyclic-di-GMP binding"/>
    <property type="evidence" value="ECO:0007669"/>
    <property type="project" value="InterPro"/>
</dbReference>
<name>A0A926NWW1_9HYPH</name>
<accession>A0A926NWW1</accession>
<dbReference type="SUPFAM" id="SSF141371">
    <property type="entry name" value="PilZ domain-like"/>
    <property type="match status" value="1"/>
</dbReference>
<dbReference type="Pfam" id="PF07238">
    <property type="entry name" value="PilZ"/>
    <property type="match status" value="1"/>
</dbReference>
<dbReference type="EMBL" id="JABFCZ010000018">
    <property type="protein sequence ID" value="MBD1547894.1"/>
    <property type="molecule type" value="Genomic_DNA"/>
</dbReference>
<comment type="caution">
    <text evidence="2">The sequence shown here is derived from an EMBL/GenBank/DDBJ whole genome shotgun (WGS) entry which is preliminary data.</text>
</comment>
<dbReference type="InterPro" id="IPR009875">
    <property type="entry name" value="PilZ_domain"/>
</dbReference>
<gene>
    <name evidence="2" type="ORF">HK439_16620</name>
</gene>
<dbReference type="RefSeq" id="WP_190292651.1">
    <property type="nucleotide sequence ID" value="NZ_JABFCZ010000018.1"/>
</dbReference>
<proteinExistence type="predicted"/>
<evidence type="ECO:0000313" key="2">
    <source>
        <dbReference type="EMBL" id="MBD1547894.1"/>
    </source>
</evidence>
<dbReference type="Proteomes" id="UP000598467">
    <property type="component" value="Unassembled WGS sequence"/>
</dbReference>